<dbReference type="Proteomes" id="UP000826540">
    <property type="component" value="Chromosome"/>
</dbReference>
<keyword evidence="2" id="KW-1185">Reference proteome</keyword>
<evidence type="ECO:0000313" key="2">
    <source>
        <dbReference type="Proteomes" id="UP000826540"/>
    </source>
</evidence>
<proteinExistence type="predicted"/>
<protein>
    <submittedName>
        <fullName evidence="1">Uncharacterized protein</fullName>
    </submittedName>
</protein>
<sequence length="152" mass="16897">MNKSHKNLKFPFPIRGLFCLKLNFLMFSIGGILPVNASTQTGVFNIIQSEENVEEWTGINKRLQAVGVKYCVIPLANINNLEDVGKQQVLFLPNVEKLTPVQAMVLKKWIDPAWLKTLVNSYLKLSTTQGVNPAANCAIAIINPLLVYLSSL</sequence>
<evidence type="ECO:0000313" key="1">
    <source>
        <dbReference type="EMBL" id="QYX30124.1"/>
    </source>
</evidence>
<dbReference type="EMBL" id="CP080598">
    <property type="protein sequence ID" value="QYX30124.1"/>
    <property type="molecule type" value="Genomic_DNA"/>
</dbReference>
<reference evidence="1 2" key="1">
    <citation type="journal article" date="2022" name="J. Am. Chem. Soc.">
        <title>Biosynthesis of Guanitoxin Enables Global Environmental Detection in Freshwater Cyanobacteria.</title>
        <authorList>
            <person name="Lima S.T."/>
            <person name="Fallon T.R."/>
            <person name="Cordoza J.L."/>
            <person name="Chekan J.R."/>
            <person name="Delbaje E."/>
            <person name="Hopiavuori A.R."/>
            <person name="Alvarenga D.O."/>
            <person name="Wood S.M."/>
            <person name="Luhavaya H."/>
            <person name="Baumgartner J.T."/>
            <person name="Dorr F.A."/>
            <person name="Etchegaray A."/>
            <person name="Pinto E."/>
            <person name="McKinnie S.M.K."/>
            <person name="Fiore M.F."/>
            <person name="Moore B.S."/>
        </authorList>
    </citation>
    <scope>NUCLEOTIDE SEQUENCE [LARGE SCALE GENOMIC DNA]</scope>
    <source>
        <strain evidence="1 2">ITEP-024</strain>
    </source>
</reference>
<name>A0ABX8WUM2_9CYAN</name>
<gene>
    <name evidence="1" type="ORF">K2F26_14320</name>
</gene>
<dbReference type="RefSeq" id="WP_220608364.1">
    <property type="nucleotide sequence ID" value="NZ_CP080598.1"/>
</dbReference>
<accession>A0ABX8WUM2</accession>
<organism evidence="1 2">
    <name type="scientific">Sphaerospermopsis torques-reginae ITEP-024</name>
    <dbReference type="NCBI Taxonomy" id="984208"/>
    <lineage>
        <taxon>Bacteria</taxon>
        <taxon>Bacillati</taxon>
        <taxon>Cyanobacteriota</taxon>
        <taxon>Cyanophyceae</taxon>
        <taxon>Nostocales</taxon>
        <taxon>Aphanizomenonaceae</taxon>
        <taxon>Sphaerospermopsis</taxon>
        <taxon>Sphaerospermopsis torques-reginae</taxon>
    </lineage>
</organism>